<dbReference type="SUPFAM" id="SSF52833">
    <property type="entry name" value="Thioredoxin-like"/>
    <property type="match status" value="1"/>
</dbReference>
<reference evidence="7 8" key="1">
    <citation type="journal article" date="2024" name="J Genomics">
        <title>Draft genome sequencing and assembly of Favolaschia claudopus CIRM-BRFM 2984 isolated from oak limbs.</title>
        <authorList>
            <person name="Navarro D."/>
            <person name="Drula E."/>
            <person name="Chaduli D."/>
            <person name="Cazenave R."/>
            <person name="Ahrendt S."/>
            <person name="Wang J."/>
            <person name="Lipzen A."/>
            <person name="Daum C."/>
            <person name="Barry K."/>
            <person name="Grigoriev I.V."/>
            <person name="Favel A."/>
            <person name="Rosso M.N."/>
            <person name="Martin F."/>
        </authorList>
    </citation>
    <scope>NUCLEOTIDE SEQUENCE [LARGE SCALE GENOMIC DNA]</scope>
    <source>
        <strain evidence="7 8">CIRM-BRFM 2984</strain>
    </source>
</reference>
<dbReference type="FunFam" id="3.40.30.10:FF:000016">
    <property type="entry name" value="Glutathione S-transferase F2"/>
    <property type="match status" value="1"/>
</dbReference>
<protein>
    <recommendedName>
        <fullName evidence="1">glutathione transferase</fullName>
        <ecNumber evidence="1">2.5.1.18</ecNumber>
    </recommendedName>
</protein>
<gene>
    <name evidence="7" type="ORF">R3P38DRAFT_2617446</name>
</gene>
<dbReference type="SFLD" id="SFLDS00019">
    <property type="entry name" value="Glutathione_Transferase_(cytos"/>
    <property type="match status" value="1"/>
</dbReference>
<dbReference type="PANTHER" id="PTHR43900">
    <property type="entry name" value="GLUTATHIONE S-TRANSFERASE RHO"/>
    <property type="match status" value="1"/>
</dbReference>
<evidence type="ECO:0000256" key="2">
    <source>
        <dbReference type="ARBA" id="ARBA00022679"/>
    </source>
</evidence>
<comment type="similarity">
    <text evidence="4">Belongs to the GST superfamily.</text>
</comment>
<dbReference type="GO" id="GO:0006749">
    <property type="term" value="P:glutathione metabolic process"/>
    <property type="evidence" value="ECO:0007669"/>
    <property type="project" value="TreeGrafter"/>
</dbReference>
<dbReference type="InterPro" id="IPR004045">
    <property type="entry name" value="Glutathione_S-Trfase_N"/>
</dbReference>
<keyword evidence="8" id="KW-1185">Reference proteome</keyword>
<dbReference type="Pfam" id="PF02798">
    <property type="entry name" value="GST_N"/>
    <property type="match status" value="1"/>
</dbReference>
<feature type="domain" description="GST C-terminal" evidence="6">
    <location>
        <begin position="88"/>
        <end position="215"/>
    </location>
</feature>
<evidence type="ECO:0000256" key="1">
    <source>
        <dbReference type="ARBA" id="ARBA00012452"/>
    </source>
</evidence>
<sequence>MAILKLYSSSVTACTRRTATVLHELKIPFELIEVDVLSGAHKTPEFLKFQPFGQVPYIDDDGFILYESRAICRYVAAKHPRSGLIPTDPKANALFEQATSIELTNFEPSAGKAGLPFYLKKLGWRDDLTDVPANLEILDKKLDAYEAILSKQRYLAGDTLTLADLFHLPYAGFVSLGSDIMTRPNRPNVARWYNELVSRPAWLAYQDGVKTTTEY</sequence>
<evidence type="ECO:0000259" key="6">
    <source>
        <dbReference type="PROSITE" id="PS50405"/>
    </source>
</evidence>
<organism evidence="7 8">
    <name type="scientific">Favolaschia claudopus</name>
    <dbReference type="NCBI Taxonomy" id="2862362"/>
    <lineage>
        <taxon>Eukaryota</taxon>
        <taxon>Fungi</taxon>
        <taxon>Dikarya</taxon>
        <taxon>Basidiomycota</taxon>
        <taxon>Agaricomycotina</taxon>
        <taxon>Agaricomycetes</taxon>
        <taxon>Agaricomycetidae</taxon>
        <taxon>Agaricales</taxon>
        <taxon>Marasmiineae</taxon>
        <taxon>Mycenaceae</taxon>
        <taxon>Favolaschia</taxon>
    </lineage>
</organism>
<dbReference type="InterPro" id="IPR040079">
    <property type="entry name" value="Glutathione_S-Trfase"/>
</dbReference>
<dbReference type="InterPro" id="IPR010987">
    <property type="entry name" value="Glutathione-S-Trfase_C-like"/>
</dbReference>
<evidence type="ECO:0000259" key="5">
    <source>
        <dbReference type="PROSITE" id="PS50404"/>
    </source>
</evidence>
<dbReference type="Gene3D" id="1.20.1050.10">
    <property type="match status" value="1"/>
</dbReference>
<dbReference type="AlphaFoldDB" id="A0AAW0C586"/>
<dbReference type="GO" id="GO:0004364">
    <property type="term" value="F:glutathione transferase activity"/>
    <property type="evidence" value="ECO:0007669"/>
    <property type="project" value="UniProtKB-EC"/>
</dbReference>
<dbReference type="Pfam" id="PF00043">
    <property type="entry name" value="GST_C"/>
    <property type="match status" value="1"/>
</dbReference>
<dbReference type="PANTHER" id="PTHR43900:SF3">
    <property type="entry name" value="GLUTATHIONE S-TRANSFERASE RHO"/>
    <property type="match status" value="1"/>
</dbReference>
<dbReference type="EMBL" id="JAWWNJ010000022">
    <property type="protein sequence ID" value="KAK7033722.1"/>
    <property type="molecule type" value="Genomic_DNA"/>
</dbReference>
<accession>A0AAW0C586</accession>
<evidence type="ECO:0000256" key="4">
    <source>
        <dbReference type="RuleBase" id="RU003494"/>
    </source>
</evidence>
<evidence type="ECO:0000313" key="7">
    <source>
        <dbReference type="EMBL" id="KAK7033722.1"/>
    </source>
</evidence>
<name>A0AAW0C586_9AGAR</name>
<feature type="domain" description="GST N-terminal" evidence="5">
    <location>
        <begin position="2"/>
        <end position="83"/>
    </location>
</feature>
<dbReference type="PROSITE" id="PS50404">
    <property type="entry name" value="GST_NTER"/>
    <property type="match status" value="1"/>
</dbReference>
<comment type="caution">
    <text evidence="7">The sequence shown here is derived from an EMBL/GenBank/DDBJ whole genome shotgun (WGS) entry which is preliminary data.</text>
</comment>
<dbReference type="GO" id="GO:0043295">
    <property type="term" value="F:glutathione binding"/>
    <property type="evidence" value="ECO:0007669"/>
    <property type="project" value="TreeGrafter"/>
</dbReference>
<dbReference type="InterPro" id="IPR036249">
    <property type="entry name" value="Thioredoxin-like_sf"/>
</dbReference>
<dbReference type="EC" id="2.5.1.18" evidence="1"/>
<dbReference type="SFLD" id="SFLDG00358">
    <property type="entry name" value="Main_(cytGST)"/>
    <property type="match status" value="1"/>
</dbReference>
<dbReference type="InterPro" id="IPR004046">
    <property type="entry name" value="GST_C"/>
</dbReference>
<dbReference type="PROSITE" id="PS50405">
    <property type="entry name" value="GST_CTER"/>
    <property type="match status" value="1"/>
</dbReference>
<evidence type="ECO:0000256" key="3">
    <source>
        <dbReference type="ARBA" id="ARBA00047960"/>
    </source>
</evidence>
<keyword evidence="2" id="KW-0808">Transferase</keyword>
<dbReference type="InterPro" id="IPR036282">
    <property type="entry name" value="Glutathione-S-Trfase_C_sf"/>
</dbReference>
<dbReference type="Gene3D" id="3.40.30.10">
    <property type="entry name" value="Glutaredoxin"/>
    <property type="match status" value="1"/>
</dbReference>
<dbReference type="SUPFAM" id="SSF47616">
    <property type="entry name" value="GST C-terminal domain-like"/>
    <property type="match status" value="1"/>
</dbReference>
<proteinExistence type="inferred from homology"/>
<evidence type="ECO:0000313" key="8">
    <source>
        <dbReference type="Proteomes" id="UP001362999"/>
    </source>
</evidence>
<dbReference type="Proteomes" id="UP001362999">
    <property type="component" value="Unassembled WGS sequence"/>
</dbReference>
<dbReference type="GO" id="GO:0005737">
    <property type="term" value="C:cytoplasm"/>
    <property type="evidence" value="ECO:0007669"/>
    <property type="project" value="TreeGrafter"/>
</dbReference>
<comment type="catalytic activity">
    <reaction evidence="3">
        <text>RX + glutathione = an S-substituted glutathione + a halide anion + H(+)</text>
        <dbReference type="Rhea" id="RHEA:16437"/>
        <dbReference type="ChEBI" id="CHEBI:15378"/>
        <dbReference type="ChEBI" id="CHEBI:16042"/>
        <dbReference type="ChEBI" id="CHEBI:17792"/>
        <dbReference type="ChEBI" id="CHEBI:57925"/>
        <dbReference type="ChEBI" id="CHEBI:90779"/>
        <dbReference type="EC" id="2.5.1.18"/>
    </reaction>
</comment>